<keyword evidence="3" id="KW-1185">Reference proteome</keyword>
<feature type="compositionally biased region" description="Basic and acidic residues" evidence="1">
    <location>
        <begin position="350"/>
        <end position="365"/>
    </location>
</feature>
<comment type="caution">
    <text evidence="2">The sequence shown here is derived from an EMBL/GenBank/DDBJ whole genome shotgun (WGS) entry which is preliminary data.</text>
</comment>
<name>A0A0M0GHN5_SPOGL</name>
<reference evidence="3" key="1">
    <citation type="submission" date="2015-07" db="EMBL/GenBank/DDBJ databases">
        <title>Fjat-10036 dsm4.</title>
        <authorList>
            <person name="Liu B."/>
            <person name="Wang J."/>
            <person name="Zhu Y."/>
            <person name="Liu G."/>
            <person name="Chen Q."/>
            <person name="Chen Z."/>
            <person name="Lan J."/>
            <person name="Che J."/>
            <person name="Ge C."/>
            <person name="Shi H."/>
            <person name="Pan Z."/>
            <person name="Liu X."/>
        </authorList>
    </citation>
    <scope>NUCLEOTIDE SEQUENCE [LARGE SCALE GENOMIC DNA]</scope>
    <source>
        <strain evidence="3">DSM 4</strain>
    </source>
</reference>
<evidence type="ECO:0008006" key="4">
    <source>
        <dbReference type="Google" id="ProtNLM"/>
    </source>
</evidence>
<dbReference type="EMBL" id="LGUF01000007">
    <property type="protein sequence ID" value="KON88977.1"/>
    <property type="molecule type" value="Genomic_DNA"/>
</dbReference>
<accession>A0A0M0GHN5</accession>
<protein>
    <recommendedName>
        <fullName evidence="4">Recombinase RecT</fullName>
    </recommendedName>
</protein>
<evidence type="ECO:0000313" key="2">
    <source>
        <dbReference type="EMBL" id="KON88977.1"/>
    </source>
</evidence>
<dbReference type="Proteomes" id="UP000037109">
    <property type="component" value="Unassembled WGS sequence"/>
</dbReference>
<feature type="region of interest" description="Disordered" evidence="1">
    <location>
        <begin position="319"/>
        <end position="380"/>
    </location>
</feature>
<organism evidence="2 3">
    <name type="scientific">Sporosarcina globispora</name>
    <name type="common">Bacillus globisporus</name>
    <dbReference type="NCBI Taxonomy" id="1459"/>
    <lineage>
        <taxon>Bacteria</taxon>
        <taxon>Bacillati</taxon>
        <taxon>Bacillota</taxon>
        <taxon>Bacilli</taxon>
        <taxon>Bacillales</taxon>
        <taxon>Caryophanaceae</taxon>
        <taxon>Sporosarcina</taxon>
    </lineage>
</organism>
<dbReference type="PATRIC" id="fig|1459.3.peg.4584"/>
<sequence length="380" mass="43070">MSNQNQVATQADFQTGLTKISNTFFPMIEKQLCGNGIDMDHYQKQCVMNAISSINSVLDVKGIKWTDAGLDKNNITQILLTTAALKLNAAASPREVYFQTRNIKMQKDGNDVWMKQVEMGIEGDGNDAILSNFGRGVEEVHQYWLVRSGDHFEYPKYKGIEMTPPEWAPSGKGEVVRVVYPITKKGGRVEYYIGEREDVAKNLIAHVKNNLMNETFGIAESRYKATAKQKVEIDAKKKEIIKKVEEQGLNALDDESLDAYISPAWKDSQSREAMIIRKMRNNVVKKIPKDFGNAFVEMTYDQAEDEGYSRIRKEINENANQEILDFDEPESVPYEPKKESYPEEAPAEEQVNKTEKQPVPDKEPVIIDAEPVTTQEGPVF</sequence>
<dbReference type="STRING" id="1459.AF332_20750"/>
<dbReference type="AlphaFoldDB" id="A0A0M0GHN5"/>
<evidence type="ECO:0000313" key="3">
    <source>
        <dbReference type="Proteomes" id="UP000037109"/>
    </source>
</evidence>
<proteinExistence type="predicted"/>
<evidence type="ECO:0000256" key="1">
    <source>
        <dbReference type="SAM" id="MobiDB-lite"/>
    </source>
</evidence>
<gene>
    <name evidence="2" type="ORF">AF332_20750</name>
</gene>